<keyword evidence="1" id="KW-0812">Transmembrane</keyword>
<gene>
    <name evidence="2" type="ordered locus">Runsl_5785</name>
</gene>
<reference evidence="3" key="1">
    <citation type="submission" date="2011-06" db="EMBL/GenBank/DDBJ databases">
        <title>The complete genome of plasmid 4 of Runella slithyformis DSM 19594.</title>
        <authorList>
            <consortium name="US DOE Joint Genome Institute (JGI-PGF)"/>
            <person name="Lucas S."/>
            <person name="Han J."/>
            <person name="Lapidus A."/>
            <person name="Bruce D."/>
            <person name="Goodwin L."/>
            <person name="Pitluck S."/>
            <person name="Peters L."/>
            <person name="Kyrpides N."/>
            <person name="Mavromatis K."/>
            <person name="Ivanova N."/>
            <person name="Ovchinnikova G."/>
            <person name="Zhang X."/>
            <person name="Misra M."/>
            <person name="Detter J.C."/>
            <person name="Tapia R."/>
            <person name="Han C."/>
            <person name="Land M."/>
            <person name="Hauser L."/>
            <person name="Markowitz V."/>
            <person name="Cheng J.-F."/>
            <person name="Hugenholtz P."/>
            <person name="Woyke T."/>
            <person name="Wu D."/>
            <person name="Tindall B."/>
            <person name="Faehrich R."/>
            <person name="Brambilla E."/>
            <person name="Klenk H.-P."/>
            <person name="Eisen J.A."/>
        </authorList>
    </citation>
    <scope>NUCLEOTIDE SEQUENCE [LARGE SCALE GENOMIC DNA]</scope>
    <source>
        <strain evidence="3">ATCC 29530 / DSM 19594 / LMG 11500 / NCIMB 11436 / LSU 4</strain>
        <plasmid evidence="3">pRUNSL04</plasmid>
    </source>
</reference>
<dbReference type="KEGG" id="rsi:Runsl_5785"/>
<evidence type="ECO:0000313" key="2">
    <source>
        <dbReference type="EMBL" id="AEI52195.1"/>
    </source>
</evidence>
<proteinExistence type="predicted"/>
<feature type="transmembrane region" description="Helical" evidence="1">
    <location>
        <begin position="49"/>
        <end position="71"/>
    </location>
</feature>
<accession>A0A7U3ZRT5</accession>
<evidence type="ECO:0008006" key="4">
    <source>
        <dbReference type="Google" id="ProtNLM"/>
    </source>
</evidence>
<dbReference type="EMBL" id="CP002863">
    <property type="protein sequence ID" value="AEI52195.1"/>
    <property type="molecule type" value="Genomic_DNA"/>
</dbReference>
<organism evidence="2 3">
    <name type="scientific">Runella slithyformis (strain ATCC 29530 / DSM 19594 / LMG 11500 / NCIMB 11436 / LSU 4)</name>
    <dbReference type="NCBI Taxonomy" id="761193"/>
    <lineage>
        <taxon>Bacteria</taxon>
        <taxon>Pseudomonadati</taxon>
        <taxon>Bacteroidota</taxon>
        <taxon>Cytophagia</taxon>
        <taxon>Cytophagales</taxon>
        <taxon>Spirosomataceae</taxon>
        <taxon>Runella</taxon>
    </lineage>
</organism>
<keyword evidence="1" id="KW-0472">Membrane</keyword>
<keyword evidence="1" id="KW-1133">Transmembrane helix</keyword>
<evidence type="ECO:0000256" key="1">
    <source>
        <dbReference type="SAM" id="Phobius"/>
    </source>
</evidence>
<name>A0A7U3ZRT5_RUNSL</name>
<keyword evidence="2" id="KW-0614">Plasmid</keyword>
<dbReference type="Proteomes" id="UP000000493">
    <property type="component" value="Plasmid pRUNSL04"/>
</dbReference>
<geneLocation type="plasmid" evidence="2 3">
    <name>pRUNSL04</name>
</geneLocation>
<keyword evidence="3" id="KW-1185">Reference proteome</keyword>
<dbReference type="RefSeq" id="WP_013931307.1">
    <property type="nucleotide sequence ID" value="NC_015705.1"/>
</dbReference>
<reference evidence="2 3" key="2">
    <citation type="journal article" date="2012" name="Stand. Genomic Sci.">
        <title>Complete genome sequence of the aquatic bacterium Runella slithyformis type strain (LSU 4(T)).</title>
        <authorList>
            <person name="Copeland A."/>
            <person name="Zhang X."/>
            <person name="Misra M."/>
            <person name="Lapidus A."/>
            <person name="Nolan M."/>
            <person name="Lucas S."/>
            <person name="Deshpande S."/>
            <person name="Cheng J.F."/>
            <person name="Tapia R."/>
            <person name="Goodwin L.A."/>
            <person name="Pitluck S."/>
            <person name="Liolios K."/>
            <person name="Pagani I."/>
            <person name="Ivanova N."/>
            <person name="Mikhailova N."/>
            <person name="Pati A."/>
            <person name="Chen A."/>
            <person name="Palaniappan K."/>
            <person name="Land M."/>
            <person name="Hauser L."/>
            <person name="Pan C."/>
            <person name="Jeffries C.D."/>
            <person name="Detter J.C."/>
            <person name="Brambilla E.M."/>
            <person name="Rohde M."/>
            <person name="Djao O.D."/>
            <person name="Goker M."/>
            <person name="Sikorski J."/>
            <person name="Tindall B.J."/>
            <person name="Woyke T."/>
            <person name="Bristow J."/>
            <person name="Eisen J.A."/>
            <person name="Markowitz V."/>
            <person name="Hugenholtz P."/>
            <person name="Kyrpides N.C."/>
            <person name="Klenk H.P."/>
            <person name="Mavromatis K."/>
        </authorList>
    </citation>
    <scope>NUCLEOTIDE SEQUENCE [LARGE SCALE GENOMIC DNA]</scope>
    <source>
        <strain evidence="3">ATCC 29530 / DSM 19594 / LMG 11500 / NCIMB 11436 / LSU 4</strain>
    </source>
</reference>
<protein>
    <recommendedName>
        <fullName evidence="4">RND transporter</fullName>
    </recommendedName>
</protein>
<sequence>MKQLINNRKLWLMASLTLGLAPFLPEPHLFGKIRWIMGGAVGMKPMDWFDFVLHGTPWVLLIRALTVTFLWKKAPIKSRKQ</sequence>
<dbReference type="AlphaFoldDB" id="A0A7U3ZRT5"/>
<evidence type="ECO:0000313" key="3">
    <source>
        <dbReference type="Proteomes" id="UP000000493"/>
    </source>
</evidence>